<feature type="region of interest" description="Disordered" evidence="5">
    <location>
        <begin position="118"/>
        <end position="138"/>
    </location>
</feature>
<evidence type="ECO:0000313" key="9">
    <source>
        <dbReference type="Proteomes" id="UP001516023"/>
    </source>
</evidence>
<evidence type="ECO:0000313" key="8">
    <source>
        <dbReference type="EMBL" id="KAL3805700.1"/>
    </source>
</evidence>
<dbReference type="PANTHER" id="PTHR11132">
    <property type="entry name" value="SOLUTE CARRIER FAMILY 35"/>
    <property type="match status" value="1"/>
</dbReference>
<keyword evidence="2 6" id="KW-0812">Transmembrane</keyword>
<protein>
    <recommendedName>
        <fullName evidence="7">Sugar phosphate transporter domain-containing protein</fullName>
    </recommendedName>
</protein>
<proteinExistence type="predicted"/>
<keyword evidence="3 6" id="KW-1133">Transmembrane helix</keyword>
<feature type="transmembrane region" description="Helical" evidence="6">
    <location>
        <begin position="196"/>
        <end position="215"/>
    </location>
</feature>
<feature type="region of interest" description="Disordered" evidence="5">
    <location>
        <begin position="439"/>
        <end position="458"/>
    </location>
</feature>
<feature type="domain" description="Sugar phosphate transporter" evidence="7">
    <location>
        <begin position="285"/>
        <end position="412"/>
    </location>
</feature>
<feature type="compositionally biased region" description="Basic and acidic residues" evidence="5">
    <location>
        <begin position="449"/>
        <end position="458"/>
    </location>
</feature>
<keyword evidence="4 6" id="KW-0472">Membrane</keyword>
<feature type="domain" description="Sugar phosphate transporter" evidence="7">
    <location>
        <begin position="11"/>
        <end position="249"/>
    </location>
</feature>
<feature type="transmembrane region" description="Helical" evidence="6">
    <location>
        <begin position="294"/>
        <end position="321"/>
    </location>
</feature>
<dbReference type="Proteomes" id="UP001516023">
    <property type="component" value="Unassembled WGS sequence"/>
</dbReference>
<dbReference type="InterPro" id="IPR037185">
    <property type="entry name" value="EmrE-like"/>
</dbReference>
<comment type="subcellular location">
    <subcellularLocation>
        <location evidence="1">Membrane</location>
        <topology evidence="1">Multi-pass membrane protein</topology>
    </subcellularLocation>
</comment>
<name>A0ABD3QZH6_9STRA</name>
<evidence type="ECO:0000256" key="3">
    <source>
        <dbReference type="ARBA" id="ARBA00022989"/>
    </source>
</evidence>
<dbReference type="SUPFAM" id="SSF103481">
    <property type="entry name" value="Multidrug resistance efflux transporter EmrE"/>
    <property type="match status" value="2"/>
</dbReference>
<gene>
    <name evidence="8" type="ORF">HJC23_005944</name>
</gene>
<dbReference type="InterPro" id="IPR050186">
    <property type="entry name" value="TPT_transporter"/>
</dbReference>
<reference evidence="8 9" key="1">
    <citation type="journal article" date="2020" name="G3 (Bethesda)">
        <title>Improved Reference Genome for Cyclotella cryptica CCMP332, a Model for Cell Wall Morphogenesis, Salinity Adaptation, and Lipid Production in Diatoms (Bacillariophyta).</title>
        <authorList>
            <person name="Roberts W.R."/>
            <person name="Downey K.M."/>
            <person name="Ruck E.C."/>
            <person name="Traller J.C."/>
            <person name="Alverson A.J."/>
        </authorList>
    </citation>
    <scope>NUCLEOTIDE SEQUENCE [LARGE SCALE GENOMIC DNA]</scope>
    <source>
        <strain evidence="8 9">CCMP332</strain>
    </source>
</reference>
<feature type="transmembrane region" description="Helical" evidence="6">
    <location>
        <begin position="61"/>
        <end position="81"/>
    </location>
</feature>
<dbReference type="InterPro" id="IPR004853">
    <property type="entry name" value="Sugar_P_trans_dom"/>
</dbReference>
<evidence type="ECO:0000256" key="1">
    <source>
        <dbReference type="ARBA" id="ARBA00004141"/>
    </source>
</evidence>
<evidence type="ECO:0000256" key="5">
    <source>
        <dbReference type="SAM" id="MobiDB-lite"/>
    </source>
</evidence>
<dbReference type="EMBL" id="JABMIG020000002">
    <property type="protein sequence ID" value="KAL3805700.1"/>
    <property type="molecule type" value="Genomic_DNA"/>
</dbReference>
<organism evidence="8 9">
    <name type="scientific">Cyclotella cryptica</name>
    <dbReference type="NCBI Taxonomy" id="29204"/>
    <lineage>
        <taxon>Eukaryota</taxon>
        <taxon>Sar</taxon>
        <taxon>Stramenopiles</taxon>
        <taxon>Ochrophyta</taxon>
        <taxon>Bacillariophyta</taxon>
        <taxon>Coscinodiscophyceae</taxon>
        <taxon>Thalassiosirophycidae</taxon>
        <taxon>Stephanodiscales</taxon>
        <taxon>Stephanodiscaceae</taxon>
        <taxon>Cyclotella</taxon>
    </lineage>
</organism>
<evidence type="ECO:0000256" key="2">
    <source>
        <dbReference type="ARBA" id="ARBA00022692"/>
    </source>
</evidence>
<feature type="transmembrane region" description="Helical" evidence="6">
    <location>
        <begin position="221"/>
        <end position="239"/>
    </location>
</feature>
<evidence type="ECO:0000256" key="4">
    <source>
        <dbReference type="ARBA" id="ARBA00023136"/>
    </source>
</evidence>
<evidence type="ECO:0000256" key="6">
    <source>
        <dbReference type="SAM" id="Phobius"/>
    </source>
</evidence>
<evidence type="ECO:0000259" key="7">
    <source>
        <dbReference type="Pfam" id="PF03151"/>
    </source>
</evidence>
<dbReference type="AlphaFoldDB" id="A0ABD3QZH6"/>
<keyword evidence="9" id="KW-1185">Reference proteome</keyword>
<dbReference type="GO" id="GO:0016020">
    <property type="term" value="C:membrane"/>
    <property type="evidence" value="ECO:0007669"/>
    <property type="project" value="UniProtKB-SubCell"/>
</dbReference>
<feature type="transmembrane region" description="Helical" evidence="6">
    <location>
        <begin position="12"/>
        <end position="29"/>
    </location>
</feature>
<accession>A0ABD3QZH6</accession>
<comment type="caution">
    <text evidence="8">The sequence shown here is derived from an EMBL/GenBank/DDBJ whole genome shotgun (WGS) entry which is preliminary data.</text>
</comment>
<feature type="transmembrane region" description="Helical" evidence="6">
    <location>
        <begin position="395"/>
        <end position="414"/>
    </location>
</feature>
<sequence>MLRRCTYSSLEVPLYFALWYVLNIVYNITNKWALDDVREFVGYAFSKDGAHVPGMLSSLPITIGCMQFAIGSLYACTLWILGWKRPIPHAEEVSIAAKSCIERRKSCSWVLRGQTYSSLERSDSDPPDPENSPANHFSSSSLRDTFHIAIHHTLGQLCTVLSLSLNSISFAHVIKAMEPFFSAIASRLCFGKQMDIRVYLALIPVVGGVIMAIAGSDEFSWPAFWFGIGSNGFFAMRAVSSKLAMDRSKIRSEDKHDLRKSCSNDDIDFEADHDTIMENNHQLSQSEAMCPSNLFAAVTIVSFFLSIPLVVVFEGKILLHLLNYSTNGSNAGNNRSNERTILYILSSGLFHYLNNQVMFLAVSNVHPITLAVGNTMKRVFIIISGIVVFSTPVTWQTAVGSTIGICGVLLYSLMKQWYDSDTCNVHFHNEADDANMTELPDIRSNNSGLDKHLVSRKH</sequence>
<dbReference type="Pfam" id="PF03151">
    <property type="entry name" value="TPT"/>
    <property type="match status" value="2"/>
</dbReference>